<dbReference type="EMBL" id="JXMW01000010">
    <property type="protein sequence ID" value="OQD58728.1"/>
    <property type="molecule type" value="Genomic_DNA"/>
</dbReference>
<evidence type="ECO:0000313" key="2">
    <source>
        <dbReference type="EMBL" id="OQD58728.1"/>
    </source>
</evidence>
<dbReference type="InterPro" id="IPR025309">
    <property type="entry name" value="KTSC_dom"/>
</dbReference>
<sequence>MQKVISSDLESVGYRSSVQKLHIKFYRGGIYEYTGVPQEIHAGLMNASSKENYFHENIENKYPGRKLL</sequence>
<feature type="domain" description="KTSC" evidence="1">
    <location>
        <begin position="6"/>
        <end position="62"/>
    </location>
</feature>
<organism evidence="2 3">
    <name type="scientific">Methanobrevibacter arboriphilus JCM 13429 = DSM 1125</name>
    <dbReference type="NCBI Taxonomy" id="1300164"/>
    <lineage>
        <taxon>Archaea</taxon>
        <taxon>Methanobacteriati</taxon>
        <taxon>Methanobacteriota</taxon>
        <taxon>Methanomada group</taxon>
        <taxon>Methanobacteria</taxon>
        <taxon>Methanobacteriales</taxon>
        <taxon>Methanobacteriaceae</taxon>
        <taxon>Methanobrevibacter</taxon>
    </lineage>
</organism>
<accession>A0A1V6N202</accession>
<name>A0A1V6N202_METAZ</name>
<gene>
    <name evidence="2" type="ORF">MBBAR_10c00690</name>
</gene>
<dbReference type="OrthoDB" id="104538at2157"/>
<evidence type="ECO:0000313" key="3">
    <source>
        <dbReference type="Proteomes" id="UP000191661"/>
    </source>
</evidence>
<evidence type="ECO:0000259" key="1">
    <source>
        <dbReference type="Pfam" id="PF13619"/>
    </source>
</evidence>
<dbReference type="Pfam" id="PF13619">
    <property type="entry name" value="KTSC"/>
    <property type="match status" value="1"/>
</dbReference>
<dbReference type="Proteomes" id="UP000191661">
    <property type="component" value="Unassembled WGS sequence"/>
</dbReference>
<dbReference type="RefSeq" id="WP_080460426.1">
    <property type="nucleotide sequence ID" value="NZ_BBET01000002.1"/>
</dbReference>
<keyword evidence="3" id="KW-1185">Reference proteome</keyword>
<dbReference type="AlphaFoldDB" id="A0A1V6N202"/>
<proteinExistence type="predicted"/>
<comment type="caution">
    <text evidence="2">The sequence shown here is derived from an EMBL/GenBank/DDBJ whole genome shotgun (WGS) entry which is preliminary data.</text>
</comment>
<protein>
    <recommendedName>
        <fullName evidence="1">KTSC domain-containing protein</fullName>
    </recommendedName>
</protein>
<reference evidence="2 3" key="1">
    <citation type="submission" date="2014-12" db="EMBL/GenBank/DDBJ databases">
        <title>Genome sequence of Methanobrevibacter arboriphilicus DH1, DSM1125.</title>
        <authorList>
            <person name="Poehlein A."/>
            <person name="Thauer R.K."/>
            <person name="Seedorf H."/>
            <person name="Daniel R."/>
        </authorList>
    </citation>
    <scope>NUCLEOTIDE SEQUENCE [LARGE SCALE GENOMIC DNA]</scope>
    <source>
        <strain evidence="2 3">DH1</strain>
    </source>
</reference>